<evidence type="ECO:0000313" key="1">
    <source>
        <dbReference type="EMBL" id="KAH8995693.1"/>
    </source>
</evidence>
<protein>
    <submittedName>
        <fullName evidence="1">Uncharacterized protein</fullName>
    </submittedName>
</protein>
<gene>
    <name evidence="1" type="ORF">EDB92DRAFT_2102088</name>
</gene>
<proteinExistence type="predicted"/>
<comment type="caution">
    <text evidence="1">The sequence shown here is derived from an EMBL/GenBank/DDBJ whole genome shotgun (WGS) entry which is preliminary data.</text>
</comment>
<evidence type="ECO:0000313" key="2">
    <source>
        <dbReference type="Proteomes" id="UP001201163"/>
    </source>
</evidence>
<keyword evidence="2" id="KW-1185">Reference proteome</keyword>
<name>A0AAD4LKD9_9AGAM</name>
<dbReference type="EMBL" id="JAKELL010000011">
    <property type="protein sequence ID" value="KAH8995693.1"/>
    <property type="molecule type" value="Genomic_DNA"/>
</dbReference>
<dbReference type="Proteomes" id="UP001201163">
    <property type="component" value="Unassembled WGS sequence"/>
</dbReference>
<accession>A0AAD4LKD9</accession>
<reference evidence="1" key="1">
    <citation type="submission" date="2022-01" db="EMBL/GenBank/DDBJ databases">
        <title>Comparative genomics reveals a dynamic genome evolution in the ectomycorrhizal milk-cap (Lactarius) mushrooms.</title>
        <authorList>
            <consortium name="DOE Joint Genome Institute"/>
            <person name="Lebreton A."/>
            <person name="Tang N."/>
            <person name="Kuo A."/>
            <person name="LaButti K."/>
            <person name="Drula E."/>
            <person name="Barry K."/>
            <person name="Clum A."/>
            <person name="Lipzen A."/>
            <person name="Mousain D."/>
            <person name="Ng V."/>
            <person name="Wang R."/>
            <person name="Wang X."/>
            <person name="Dai Y."/>
            <person name="Henrissat B."/>
            <person name="Grigoriev I.V."/>
            <person name="Guerin-Laguette A."/>
            <person name="Yu F."/>
            <person name="Martin F.M."/>
        </authorList>
    </citation>
    <scope>NUCLEOTIDE SEQUENCE</scope>
    <source>
        <strain evidence="1">QP</strain>
    </source>
</reference>
<sequence length="357" mass="39741">MNGCLKERCNADGGPSAGPFSSALALLTPHDPFPIAEEADITIWRTPSVKSPSRIGEASERAPITSLEVPQHYHFLEAGTQPHGNIWRPFFRIKQKRGILSPTNVYKATTAMDLIHNLWEVYVHTRHITRSPEENPIGSPLFRKGHSSSLWSIEDAKTPRPKQLASLETAPAQLWISVVQGTVNKLVGKTSRVRCGKWKRHWRFIELLVDRRVRPSAAIGSSPLPQGTRIYQELAALVSDPFHASSYSFVFGDSNTLALDSACVPTYSRRDPVAAVPRQCRTLPNCYRYEVLPALSEPTSSPYARRMPLREHKQVLPVFQRRCTRLLVEAPAHMAGEITCAGATSKGPSYVAPQHDQ</sequence>
<dbReference type="AlphaFoldDB" id="A0AAD4LKD9"/>
<organism evidence="1 2">
    <name type="scientific">Lactarius akahatsu</name>
    <dbReference type="NCBI Taxonomy" id="416441"/>
    <lineage>
        <taxon>Eukaryota</taxon>
        <taxon>Fungi</taxon>
        <taxon>Dikarya</taxon>
        <taxon>Basidiomycota</taxon>
        <taxon>Agaricomycotina</taxon>
        <taxon>Agaricomycetes</taxon>
        <taxon>Russulales</taxon>
        <taxon>Russulaceae</taxon>
        <taxon>Lactarius</taxon>
    </lineage>
</organism>